<evidence type="ECO:0008006" key="8">
    <source>
        <dbReference type="Google" id="ProtNLM"/>
    </source>
</evidence>
<dbReference type="Pfam" id="PF07690">
    <property type="entry name" value="MFS_1"/>
    <property type="match status" value="1"/>
</dbReference>
<evidence type="ECO:0000256" key="5">
    <source>
        <dbReference type="SAM" id="Phobius"/>
    </source>
</evidence>
<organism evidence="6 7">
    <name type="scientific">Penicillium nalgiovense</name>
    <dbReference type="NCBI Taxonomy" id="60175"/>
    <lineage>
        <taxon>Eukaryota</taxon>
        <taxon>Fungi</taxon>
        <taxon>Dikarya</taxon>
        <taxon>Ascomycota</taxon>
        <taxon>Pezizomycotina</taxon>
        <taxon>Eurotiomycetes</taxon>
        <taxon>Eurotiomycetidae</taxon>
        <taxon>Eurotiales</taxon>
        <taxon>Aspergillaceae</taxon>
        <taxon>Penicillium</taxon>
    </lineage>
</organism>
<feature type="transmembrane region" description="Helical" evidence="5">
    <location>
        <begin position="296"/>
        <end position="317"/>
    </location>
</feature>
<evidence type="ECO:0000313" key="6">
    <source>
        <dbReference type="EMBL" id="OQE91304.1"/>
    </source>
</evidence>
<comment type="caution">
    <text evidence="6">The sequence shown here is derived from an EMBL/GenBank/DDBJ whole genome shotgun (WGS) entry which is preliminary data.</text>
</comment>
<feature type="transmembrane region" description="Helical" evidence="5">
    <location>
        <begin position="412"/>
        <end position="436"/>
    </location>
</feature>
<feature type="transmembrane region" description="Helical" evidence="5">
    <location>
        <begin position="337"/>
        <end position="356"/>
    </location>
</feature>
<reference evidence="7" key="1">
    <citation type="journal article" date="2017" name="Nat. Microbiol.">
        <title>Global analysis of biosynthetic gene clusters reveals vast potential of secondary metabolite production in Penicillium species.</title>
        <authorList>
            <person name="Nielsen J.C."/>
            <person name="Grijseels S."/>
            <person name="Prigent S."/>
            <person name="Ji B."/>
            <person name="Dainat J."/>
            <person name="Nielsen K.F."/>
            <person name="Frisvad J.C."/>
            <person name="Workman M."/>
            <person name="Nielsen J."/>
        </authorList>
    </citation>
    <scope>NUCLEOTIDE SEQUENCE [LARGE SCALE GENOMIC DNA]</scope>
    <source>
        <strain evidence="7">IBT 13039</strain>
    </source>
</reference>
<dbReference type="PANTHER" id="PTHR23502:SF30">
    <property type="entry name" value="TRANSPORTER, PUTATIVE (AFU_ORTHOLOGUE AFUA_8G04702)-RELATED"/>
    <property type="match status" value="1"/>
</dbReference>
<comment type="subcellular location">
    <subcellularLocation>
        <location evidence="1">Membrane</location>
        <topology evidence="1">Multi-pass membrane protein</topology>
    </subcellularLocation>
</comment>
<dbReference type="InterPro" id="IPR036259">
    <property type="entry name" value="MFS_trans_sf"/>
</dbReference>
<feature type="transmembrane region" description="Helical" evidence="5">
    <location>
        <begin position="171"/>
        <end position="193"/>
    </location>
</feature>
<keyword evidence="4 5" id="KW-0472">Membrane</keyword>
<dbReference type="PANTHER" id="PTHR23502">
    <property type="entry name" value="MAJOR FACILITATOR SUPERFAMILY"/>
    <property type="match status" value="1"/>
</dbReference>
<feature type="transmembrane region" description="Helical" evidence="5">
    <location>
        <begin position="482"/>
        <end position="503"/>
    </location>
</feature>
<evidence type="ECO:0000256" key="2">
    <source>
        <dbReference type="ARBA" id="ARBA00022692"/>
    </source>
</evidence>
<gene>
    <name evidence="6" type="ORF">PENNAL_c0010G03757</name>
</gene>
<dbReference type="GO" id="GO:0005886">
    <property type="term" value="C:plasma membrane"/>
    <property type="evidence" value="ECO:0007669"/>
    <property type="project" value="TreeGrafter"/>
</dbReference>
<feature type="transmembrane region" description="Helical" evidence="5">
    <location>
        <begin position="101"/>
        <end position="121"/>
    </location>
</feature>
<dbReference type="Proteomes" id="UP000191691">
    <property type="component" value="Unassembled WGS sequence"/>
</dbReference>
<name>A0A1V6YVI2_PENNA</name>
<proteinExistence type="predicted"/>
<dbReference type="AlphaFoldDB" id="A0A1V6YVI2"/>
<dbReference type="SUPFAM" id="SSF103473">
    <property type="entry name" value="MFS general substrate transporter"/>
    <property type="match status" value="1"/>
</dbReference>
<feature type="transmembrane region" description="Helical" evidence="5">
    <location>
        <begin position="199"/>
        <end position="218"/>
    </location>
</feature>
<protein>
    <recommendedName>
        <fullName evidence="8">Major facilitator superfamily (MFS) profile domain-containing protein</fullName>
    </recommendedName>
</protein>
<dbReference type="STRING" id="60175.A0A1V6YVI2"/>
<dbReference type="InterPro" id="IPR011701">
    <property type="entry name" value="MFS"/>
</dbReference>
<sequence length="528" mass="59341">MAPVIDITVVPGTVTLVDMDHVMETRHLDRGDRDIVLIPTPSNDPDDPLNWSPRRKLLSTACVSIYTMFSGIACSVVYSVIKPLHDQTGLPVSTLNEGSGYMFLLAGWGLLFWQPFAMQYGKRPTPYANTKGQWLARNILLGFFTAPVEALPQISVTDVYFTHERGTYMGLYAFFLAGSNYLAPVICGFIAQYQGWRWVFYYPSIFVGCAITFLFFFCEETNHVRVHIDEPSTGISTESPKFSSDGEKDKSAAVDMEAATRLSIRSGYTRKSYMKKLALWGPSQGQTNLFRRFWQCLYYLSWPVIFYAGFSYGSYLVYFNIMNGTASIILGGEPYNFGSSMVGLSYLAPITGVIMGDRSIFTGRFSDWLTVKLARRNNGVMEAEHRLWPFLACLVLVPSSLILWGVGAAHEIHWFGLIVGMCILAFTNACGITLSVNYFIDSYRELSGVAMASVILVRNTMSFAIGYGITPWVENLGYQNCFISAAFVGMACASVFLFMIKFGKTFRERSREKYWELVQENWEKGMGN</sequence>
<accession>A0A1V6YVI2</accession>
<evidence type="ECO:0000313" key="7">
    <source>
        <dbReference type="Proteomes" id="UP000191691"/>
    </source>
</evidence>
<dbReference type="EMBL" id="MOOB01000010">
    <property type="protein sequence ID" value="OQE91304.1"/>
    <property type="molecule type" value="Genomic_DNA"/>
</dbReference>
<feature type="transmembrane region" description="Helical" evidence="5">
    <location>
        <begin position="387"/>
        <end position="406"/>
    </location>
</feature>
<keyword evidence="2 5" id="KW-0812">Transmembrane</keyword>
<dbReference type="OMA" id="VHWFGLL"/>
<evidence type="ECO:0000256" key="4">
    <source>
        <dbReference type="ARBA" id="ARBA00023136"/>
    </source>
</evidence>
<evidence type="ECO:0000256" key="3">
    <source>
        <dbReference type="ARBA" id="ARBA00022989"/>
    </source>
</evidence>
<keyword evidence="7" id="KW-1185">Reference proteome</keyword>
<keyword evidence="3 5" id="KW-1133">Transmembrane helix</keyword>
<dbReference type="Gene3D" id="1.20.1250.20">
    <property type="entry name" value="MFS general substrate transporter like domains"/>
    <property type="match status" value="1"/>
</dbReference>
<evidence type="ECO:0000256" key="1">
    <source>
        <dbReference type="ARBA" id="ARBA00004141"/>
    </source>
</evidence>
<feature type="transmembrane region" description="Helical" evidence="5">
    <location>
        <begin position="448"/>
        <end position="470"/>
    </location>
</feature>
<feature type="transmembrane region" description="Helical" evidence="5">
    <location>
        <begin position="57"/>
        <end position="81"/>
    </location>
</feature>
<dbReference type="GO" id="GO:0022857">
    <property type="term" value="F:transmembrane transporter activity"/>
    <property type="evidence" value="ECO:0007669"/>
    <property type="project" value="InterPro"/>
</dbReference>